<dbReference type="InterPro" id="IPR000184">
    <property type="entry name" value="Bac_surfAg_D15"/>
</dbReference>
<feature type="domain" description="Bacterial surface antigen (D15)" evidence="6">
    <location>
        <begin position="152"/>
        <end position="329"/>
    </location>
</feature>
<sequence>MGTVHAKAEPGESVEMGGGLFEFEEPLEMEDEPIAKPTIKLNGVRARVDRVHVDGLNRTKDDIIRSTVDELFQASDFEDVILRAHKVRRALDAMGCFRDIGVFIDVSSGPDATPEGLEVTFQVRELSRIVGGINTTVSENEGNLVLGVKMPNVLGRGERVQAEYSMGYRSSSNFSVAATKPFPQKPLVPVLAASLYQQNHEYPSSGYRLLDRGLLLDLAFKTSPATRHNVQWEGLVRDTSVLSKTTSFKVRESSGPQMKSILRHIVCVDHRDEPIFPTRGTWVQFTSELAGLGGGVANLKTELHAQANATLMEDVFTSELAGLGGGVANLKTELHAQANATLMEDVFTSELAGLGGGVANLKTELHAQANATLMEDVVLQMTGALGVLHDVFGTELPDHFYLGGPTSLRGFQQRGVGPHNDGQATGGRVYWAGGLHVFAPLPFQGARSGLGALFRSHLFLNAGCLAMPEGTGLASLEALRLARVSCGAGICVRLGRAARLELNYAVPLRAQPHDMHAPGLQFGVGANFL</sequence>
<evidence type="ECO:0000256" key="5">
    <source>
        <dbReference type="ARBA" id="ARBA00023136"/>
    </source>
</evidence>
<comment type="caution">
    <text evidence="7">The sequence shown here is derived from an EMBL/GenBank/DDBJ whole genome shotgun (WGS) entry which is preliminary data.</text>
</comment>
<proteinExistence type="inferred from homology"/>
<accession>A0AAD7Y9F3</accession>
<dbReference type="PANTHER" id="PTHR12815">
    <property type="entry name" value="SORTING AND ASSEMBLY MACHINERY SAMM50 PROTEIN FAMILY MEMBER"/>
    <property type="match status" value="1"/>
</dbReference>
<evidence type="ECO:0000259" key="6">
    <source>
        <dbReference type="Pfam" id="PF01103"/>
    </source>
</evidence>
<dbReference type="InterPro" id="IPR039910">
    <property type="entry name" value="D15-like"/>
</dbReference>
<dbReference type="GO" id="GO:0033108">
    <property type="term" value="P:mitochondrial respiratory chain complex assembly"/>
    <property type="evidence" value="ECO:0007669"/>
    <property type="project" value="TreeGrafter"/>
</dbReference>
<keyword evidence="3" id="KW-1134">Transmembrane beta strand</keyword>
<evidence type="ECO:0000256" key="3">
    <source>
        <dbReference type="ARBA" id="ARBA00022452"/>
    </source>
</evidence>
<dbReference type="Proteomes" id="UP001231518">
    <property type="component" value="Chromosome 28"/>
</dbReference>
<evidence type="ECO:0000313" key="8">
    <source>
        <dbReference type="Proteomes" id="UP001231518"/>
    </source>
</evidence>
<keyword evidence="5" id="KW-0472">Membrane</keyword>
<feature type="domain" description="Bacterial surface antigen (D15)" evidence="6">
    <location>
        <begin position="347"/>
        <end position="528"/>
    </location>
</feature>
<evidence type="ECO:0000256" key="4">
    <source>
        <dbReference type="ARBA" id="ARBA00022692"/>
    </source>
</evidence>
<protein>
    <recommendedName>
        <fullName evidence="6">Bacterial surface antigen (D15) domain-containing protein</fullName>
    </recommendedName>
</protein>
<reference evidence="7" key="1">
    <citation type="submission" date="2023-03" db="EMBL/GenBank/DDBJ databases">
        <title>Chromosome-level genomes of two armyworms, Mythimna separata and Mythimna loreyi, provide insights into the biosynthesis and reception of sex pheromones.</title>
        <authorList>
            <person name="Zhao H."/>
        </authorList>
    </citation>
    <scope>NUCLEOTIDE SEQUENCE</scope>
    <source>
        <strain evidence="7">BeijingLab</strain>
        <tissue evidence="7">Pupa</tissue>
    </source>
</reference>
<name>A0AAD7Y9F3_MYTSE</name>
<gene>
    <name evidence="7" type="ORF">PYW07_011295</name>
</gene>
<evidence type="ECO:0000256" key="2">
    <source>
        <dbReference type="ARBA" id="ARBA00010913"/>
    </source>
</evidence>
<keyword evidence="8" id="KW-1185">Reference proteome</keyword>
<comment type="subcellular location">
    <subcellularLocation>
        <location evidence="1">Mitochondrion outer membrane</location>
        <topology evidence="1">Multi-pass membrane protein</topology>
    </subcellularLocation>
</comment>
<dbReference type="GO" id="GO:0005741">
    <property type="term" value="C:mitochondrial outer membrane"/>
    <property type="evidence" value="ECO:0007669"/>
    <property type="project" value="UniProtKB-SubCell"/>
</dbReference>
<dbReference type="GO" id="GO:0045040">
    <property type="term" value="P:protein insertion into mitochondrial outer membrane"/>
    <property type="evidence" value="ECO:0007669"/>
    <property type="project" value="TreeGrafter"/>
</dbReference>
<evidence type="ECO:0000313" key="7">
    <source>
        <dbReference type="EMBL" id="KAJ8707618.1"/>
    </source>
</evidence>
<keyword evidence="4" id="KW-0812">Transmembrane</keyword>
<dbReference type="Gene3D" id="2.40.160.50">
    <property type="entry name" value="membrane protein fhac: a member of the omp85/tpsb transporter family"/>
    <property type="match status" value="2"/>
</dbReference>
<evidence type="ECO:0000256" key="1">
    <source>
        <dbReference type="ARBA" id="ARBA00004374"/>
    </source>
</evidence>
<dbReference type="AlphaFoldDB" id="A0AAD7Y9F3"/>
<dbReference type="EMBL" id="JARGEI010000027">
    <property type="protein sequence ID" value="KAJ8707618.1"/>
    <property type="molecule type" value="Genomic_DNA"/>
</dbReference>
<dbReference type="Pfam" id="PF01103">
    <property type="entry name" value="Omp85"/>
    <property type="match status" value="2"/>
</dbReference>
<organism evidence="7 8">
    <name type="scientific">Mythimna separata</name>
    <name type="common">Oriental armyworm</name>
    <name type="synonym">Pseudaletia separata</name>
    <dbReference type="NCBI Taxonomy" id="271217"/>
    <lineage>
        <taxon>Eukaryota</taxon>
        <taxon>Metazoa</taxon>
        <taxon>Ecdysozoa</taxon>
        <taxon>Arthropoda</taxon>
        <taxon>Hexapoda</taxon>
        <taxon>Insecta</taxon>
        <taxon>Pterygota</taxon>
        <taxon>Neoptera</taxon>
        <taxon>Endopterygota</taxon>
        <taxon>Lepidoptera</taxon>
        <taxon>Glossata</taxon>
        <taxon>Ditrysia</taxon>
        <taxon>Noctuoidea</taxon>
        <taxon>Noctuidae</taxon>
        <taxon>Noctuinae</taxon>
        <taxon>Hadenini</taxon>
        <taxon>Mythimna</taxon>
    </lineage>
</organism>
<comment type="similarity">
    <text evidence="2">Belongs to the SAM50/omp85 family.</text>
</comment>
<dbReference type="PANTHER" id="PTHR12815:SF18">
    <property type="entry name" value="SORTING AND ASSEMBLY MACHINERY COMPONENT 50 HOMOLOG"/>
    <property type="match status" value="1"/>
</dbReference>